<accession>A0A2Z4GBN8</accession>
<reference evidence="2 3" key="1">
    <citation type="submission" date="2018-05" db="EMBL/GenBank/DDBJ databases">
        <title>Complete genome sequence of Arcticibacterium luteifluviistationis SM1504T, a cytophagaceae bacterium isolated from Arctic surface seawater.</title>
        <authorList>
            <person name="Li Y."/>
            <person name="Qin Q.-L."/>
        </authorList>
    </citation>
    <scope>NUCLEOTIDE SEQUENCE [LARGE SCALE GENOMIC DNA]</scope>
    <source>
        <strain evidence="2 3">SM1504</strain>
    </source>
</reference>
<sequence length="160" mass="18475">MKLIFIILASFFTPSKGETDNGILFEITRNKDDFKIVYQLNLNEKGNVILKEPIKTYWLKNGKKEALSLIQEKYAYGLVVDKITDNFIDLHFAAYSQRIIRLKMNKKPTVMISEGDSWAMLRGIYVNFSNSSFLLPKIKSVKIELTNPKSCEDFIQTIKP</sequence>
<feature type="domain" description="DUF4833" evidence="1">
    <location>
        <begin position="25"/>
        <end position="150"/>
    </location>
</feature>
<dbReference type="EMBL" id="CP029480">
    <property type="protein sequence ID" value="AWV98470.1"/>
    <property type="molecule type" value="Genomic_DNA"/>
</dbReference>
<evidence type="ECO:0000313" key="2">
    <source>
        <dbReference type="EMBL" id="AWV98470.1"/>
    </source>
</evidence>
<gene>
    <name evidence="2" type="ORF">DJ013_09915</name>
</gene>
<dbReference type="RefSeq" id="WP_111371663.1">
    <property type="nucleotide sequence ID" value="NZ_CP029480.1"/>
</dbReference>
<protein>
    <recommendedName>
        <fullName evidence="1">DUF4833 domain-containing protein</fullName>
    </recommendedName>
</protein>
<keyword evidence="3" id="KW-1185">Reference proteome</keyword>
<evidence type="ECO:0000259" key="1">
    <source>
        <dbReference type="Pfam" id="PF16117"/>
    </source>
</evidence>
<dbReference type="InterPro" id="IPR032269">
    <property type="entry name" value="DUF4833"/>
</dbReference>
<name>A0A2Z4GBN8_9BACT</name>
<dbReference type="Pfam" id="PF16117">
    <property type="entry name" value="DUF4833"/>
    <property type="match status" value="1"/>
</dbReference>
<dbReference type="KEGG" id="als:DJ013_09915"/>
<dbReference type="AlphaFoldDB" id="A0A2Z4GBN8"/>
<organism evidence="2 3">
    <name type="scientific">Arcticibacterium luteifluviistationis</name>
    <dbReference type="NCBI Taxonomy" id="1784714"/>
    <lineage>
        <taxon>Bacteria</taxon>
        <taxon>Pseudomonadati</taxon>
        <taxon>Bacteroidota</taxon>
        <taxon>Cytophagia</taxon>
        <taxon>Cytophagales</taxon>
        <taxon>Leadbetterellaceae</taxon>
        <taxon>Arcticibacterium</taxon>
    </lineage>
</organism>
<evidence type="ECO:0000313" key="3">
    <source>
        <dbReference type="Proteomes" id="UP000249873"/>
    </source>
</evidence>
<proteinExistence type="predicted"/>
<dbReference type="Proteomes" id="UP000249873">
    <property type="component" value="Chromosome"/>
</dbReference>
<dbReference type="OrthoDB" id="9785831at2"/>